<reference evidence="5" key="1">
    <citation type="submission" date="2022-05" db="EMBL/GenBank/DDBJ databases">
        <title>Jatrophihabitans sp. SB3-54 whole genome sequence.</title>
        <authorList>
            <person name="Suh M.K."/>
            <person name="Eom M.K."/>
            <person name="Kim J.S."/>
            <person name="Kim H.S."/>
            <person name="Do H.E."/>
            <person name="Shin Y.K."/>
            <person name="Lee J.-S."/>
        </authorList>
    </citation>
    <scope>NUCLEOTIDE SEQUENCE</scope>
    <source>
        <strain evidence="5">SB3-54</strain>
    </source>
</reference>
<organism evidence="5 6">
    <name type="scientific">Jatrophihabitans cynanchi</name>
    <dbReference type="NCBI Taxonomy" id="2944128"/>
    <lineage>
        <taxon>Bacteria</taxon>
        <taxon>Bacillati</taxon>
        <taxon>Actinomycetota</taxon>
        <taxon>Actinomycetes</taxon>
        <taxon>Jatrophihabitantales</taxon>
        <taxon>Jatrophihabitantaceae</taxon>
        <taxon>Jatrophihabitans</taxon>
    </lineage>
</organism>
<keyword evidence="6" id="KW-1185">Reference proteome</keyword>
<comment type="similarity">
    <text evidence="3">Belongs to the acetyltransferase family. RimJ subfamily.</text>
</comment>
<dbReference type="RefSeq" id="WP_269442328.1">
    <property type="nucleotide sequence ID" value="NZ_CP097463.1"/>
</dbReference>
<evidence type="ECO:0000313" key="5">
    <source>
        <dbReference type="EMBL" id="WAX55805.1"/>
    </source>
</evidence>
<dbReference type="InterPro" id="IPR000182">
    <property type="entry name" value="GNAT_dom"/>
</dbReference>
<evidence type="ECO:0000256" key="1">
    <source>
        <dbReference type="ARBA" id="ARBA00022679"/>
    </source>
</evidence>
<dbReference type="InterPro" id="IPR051531">
    <property type="entry name" value="N-acetyltransferase"/>
</dbReference>
<gene>
    <name evidence="5" type="ORF">M6B22_14815</name>
</gene>
<dbReference type="SUPFAM" id="SSF55729">
    <property type="entry name" value="Acyl-CoA N-acyltransferases (Nat)"/>
    <property type="match status" value="1"/>
</dbReference>
<dbReference type="EMBL" id="CP097463">
    <property type="protein sequence ID" value="WAX55805.1"/>
    <property type="molecule type" value="Genomic_DNA"/>
</dbReference>
<name>A0ABY7JUU7_9ACTN</name>
<dbReference type="PANTHER" id="PTHR43792">
    <property type="entry name" value="GNAT FAMILY, PUTATIVE (AFU_ORTHOLOGUE AFUA_3G00765)-RELATED-RELATED"/>
    <property type="match status" value="1"/>
</dbReference>
<dbReference type="PANTHER" id="PTHR43792:SF8">
    <property type="entry name" value="[RIBOSOMAL PROTEIN US5]-ALANINE N-ACETYLTRANSFERASE"/>
    <property type="match status" value="1"/>
</dbReference>
<evidence type="ECO:0000259" key="4">
    <source>
        <dbReference type="PROSITE" id="PS51186"/>
    </source>
</evidence>
<dbReference type="Pfam" id="PF13302">
    <property type="entry name" value="Acetyltransf_3"/>
    <property type="match status" value="1"/>
</dbReference>
<accession>A0ABY7JUU7</accession>
<protein>
    <submittedName>
        <fullName evidence="5">GNAT family N-acetyltransferase</fullName>
    </submittedName>
</protein>
<dbReference type="Proteomes" id="UP001164693">
    <property type="component" value="Chromosome"/>
</dbReference>
<evidence type="ECO:0000313" key="6">
    <source>
        <dbReference type="Proteomes" id="UP001164693"/>
    </source>
</evidence>
<evidence type="ECO:0000256" key="2">
    <source>
        <dbReference type="ARBA" id="ARBA00023315"/>
    </source>
</evidence>
<evidence type="ECO:0000256" key="3">
    <source>
        <dbReference type="ARBA" id="ARBA00038502"/>
    </source>
</evidence>
<dbReference type="Gene3D" id="3.40.630.30">
    <property type="match status" value="1"/>
</dbReference>
<proteinExistence type="inferred from homology"/>
<keyword evidence="2" id="KW-0012">Acyltransferase</keyword>
<dbReference type="PROSITE" id="PS51186">
    <property type="entry name" value="GNAT"/>
    <property type="match status" value="1"/>
</dbReference>
<keyword evidence="1" id="KW-0808">Transferase</keyword>
<sequence>MARHPGWPATLTAGPVQLRAPRLRDGRAWSEVRLRNERWLAPWEPSAPQPWSERHSPGAWAPLNSALHKAARHGTMLPFVVLYGGRLVGQVNASNVVHGAQRSCTVGYWVDAAVAGRGITPTALALLIDHCFGAVGLHRVEVDIRPENAASLRVVEKLRLRREGFYERYLDIDGGWRDHVAFAVTAEETASGTMLSRLPVLPPPPG</sequence>
<feature type="domain" description="N-acetyltransferase" evidence="4">
    <location>
        <begin position="30"/>
        <end position="187"/>
    </location>
</feature>
<dbReference type="InterPro" id="IPR016181">
    <property type="entry name" value="Acyl_CoA_acyltransferase"/>
</dbReference>